<gene>
    <name evidence="1" type="ORF">BDN72DRAFT_263769</name>
</gene>
<protein>
    <submittedName>
        <fullName evidence="1">Uncharacterized protein</fullName>
    </submittedName>
</protein>
<dbReference type="Proteomes" id="UP000308600">
    <property type="component" value="Unassembled WGS sequence"/>
</dbReference>
<evidence type="ECO:0000313" key="2">
    <source>
        <dbReference type="Proteomes" id="UP000308600"/>
    </source>
</evidence>
<reference evidence="1 2" key="1">
    <citation type="journal article" date="2019" name="Nat. Ecol. Evol.">
        <title>Megaphylogeny resolves global patterns of mushroom evolution.</title>
        <authorList>
            <person name="Varga T."/>
            <person name="Krizsan K."/>
            <person name="Foldi C."/>
            <person name="Dima B."/>
            <person name="Sanchez-Garcia M."/>
            <person name="Sanchez-Ramirez S."/>
            <person name="Szollosi G.J."/>
            <person name="Szarkandi J.G."/>
            <person name="Papp V."/>
            <person name="Albert L."/>
            <person name="Andreopoulos W."/>
            <person name="Angelini C."/>
            <person name="Antonin V."/>
            <person name="Barry K.W."/>
            <person name="Bougher N.L."/>
            <person name="Buchanan P."/>
            <person name="Buyck B."/>
            <person name="Bense V."/>
            <person name="Catcheside P."/>
            <person name="Chovatia M."/>
            <person name="Cooper J."/>
            <person name="Damon W."/>
            <person name="Desjardin D."/>
            <person name="Finy P."/>
            <person name="Geml J."/>
            <person name="Haridas S."/>
            <person name="Hughes K."/>
            <person name="Justo A."/>
            <person name="Karasinski D."/>
            <person name="Kautmanova I."/>
            <person name="Kiss B."/>
            <person name="Kocsube S."/>
            <person name="Kotiranta H."/>
            <person name="LaButti K.M."/>
            <person name="Lechner B.E."/>
            <person name="Liimatainen K."/>
            <person name="Lipzen A."/>
            <person name="Lukacs Z."/>
            <person name="Mihaltcheva S."/>
            <person name="Morgado L.N."/>
            <person name="Niskanen T."/>
            <person name="Noordeloos M.E."/>
            <person name="Ohm R.A."/>
            <person name="Ortiz-Santana B."/>
            <person name="Ovrebo C."/>
            <person name="Racz N."/>
            <person name="Riley R."/>
            <person name="Savchenko A."/>
            <person name="Shiryaev A."/>
            <person name="Soop K."/>
            <person name="Spirin V."/>
            <person name="Szebenyi C."/>
            <person name="Tomsovsky M."/>
            <person name="Tulloss R.E."/>
            <person name="Uehling J."/>
            <person name="Grigoriev I.V."/>
            <person name="Vagvolgyi C."/>
            <person name="Papp T."/>
            <person name="Martin F.M."/>
            <person name="Miettinen O."/>
            <person name="Hibbett D.S."/>
            <person name="Nagy L.G."/>
        </authorList>
    </citation>
    <scope>NUCLEOTIDE SEQUENCE [LARGE SCALE GENOMIC DNA]</scope>
    <source>
        <strain evidence="1 2">NL-1719</strain>
    </source>
</reference>
<name>A0ACD3AG34_9AGAR</name>
<accession>A0ACD3AG34</accession>
<sequence length="122" mass="12625">MLILKPTIALLPLVTIIPVMASPSTLSGSDVQAKRSISIVEGGNSAIARDTGTCDTGSGIAFCCDYVQNPNDLAPVISASLASFGVNPKSIVGLVVLTCLPKNESWLVSVFSYHCINGSVTN</sequence>
<organism evidence="1 2">
    <name type="scientific">Pluteus cervinus</name>
    <dbReference type="NCBI Taxonomy" id="181527"/>
    <lineage>
        <taxon>Eukaryota</taxon>
        <taxon>Fungi</taxon>
        <taxon>Dikarya</taxon>
        <taxon>Basidiomycota</taxon>
        <taxon>Agaricomycotina</taxon>
        <taxon>Agaricomycetes</taxon>
        <taxon>Agaricomycetidae</taxon>
        <taxon>Agaricales</taxon>
        <taxon>Pluteineae</taxon>
        <taxon>Pluteaceae</taxon>
        <taxon>Pluteus</taxon>
    </lineage>
</organism>
<proteinExistence type="predicted"/>
<keyword evidence="2" id="KW-1185">Reference proteome</keyword>
<evidence type="ECO:0000313" key="1">
    <source>
        <dbReference type="EMBL" id="TFK64501.1"/>
    </source>
</evidence>
<dbReference type="EMBL" id="ML208472">
    <property type="protein sequence ID" value="TFK64501.1"/>
    <property type="molecule type" value="Genomic_DNA"/>
</dbReference>